<dbReference type="GO" id="GO:0071111">
    <property type="term" value="F:cyclic-guanylate-specific phosphodiesterase activity"/>
    <property type="evidence" value="ECO:0007669"/>
    <property type="project" value="InterPro"/>
</dbReference>
<keyword evidence="1" id="KW-0812">Transmembrane</keyword>
<dbReference type="Gene3D" id="3.20.20.450">
    <property type="entry name" value="EAL domain"/>
    <property type="match status" value="1"/>
</dbReference>
<dbReference type="OrthoDB" id="5894408at2"/>
<dbReference type="STRING" id="1188252.A1QC_12455"/>
<name>A0A1E5DZF4_9VIBR</name>
<feature type="transmembrane region" description="Helical" evidence="1">
    <location>
        <begin position="152"/>
        <end position="175"/>
    </location>
</feature>
<feature type="domain" description="HAMP" evidence="3">
    <location>
        <begin position="172"/>
        <end position="224"/>
    </location>
</feature>
<protein>
    <recommendedName>
        <fullName evidence="7">Diguanylate phosphodiesterase</fullName>
    </recommendedName>
</protein>
<keyword evidence="1" id="KW-0472">Membrane</keyword>
<dbReference type="InterPro" id="IPR043128">
    <property type="entry name" value="Rev_trsase/Diguanyl_cyclase"/>
</dbReference>
<dbReference type="Pfam" id="PF00672">
    <property type="entry name" value="HAMP"/>
    <property type="match status" value="1"/>
</dbReference>
<gene>
    <name evidence="5" type="ORF">A1QC_12455</name>
</gene>
<accession>A0A1E5DZF4</accession>
<dbReference type="CDD" id="cd06225">
    <property type="entry name" value="HAMP"/>
    <property type="match status" value="1"/>
</dbReference>
<dbReference type="SMART" id="SM00304">
    <property type="entry name" value="HAMP"/>
    <property type="match status" value="1"/>
</dbReference>
<dbReference type="InterPro" id="IPR032244">
    <property type="entry name" value="LapD_MoxY_N"/>
</dbReference>
<dbReference type="Gene3D" id="6.10.340.10">
    <property type="match status" value="1"/>
</dbReference>
<dbReference type="PROSITE" id="PS50887">
    <property type="entry name" value="GGDEF"/>
    <property type="match status" value="1"/>
</dbReference>
<dbReference type="PROSITE" id="PS50883">
    <property type="entry name" value="EAL"/>
    <property type="match status" value="1"/>
</dbReference>
<feature type="transmembrane region" description="Helical" evidence="1">
    <location>
        <begin position="6"/>
        <end position="24"/>
    </location>
</feature>
<evidence type="ECO:0000259" key="3">
    <source>
        <dbReference type="PROSITE" id="PS50885"/>
    </source>
</evidence>
<evidence type="ECO:0008006" key="7">
    <source>
        <dbReference type="Google" id="ProtNLM"/>
    </source>
</evidence>
<dbReference type="Proteomes" id="UP000094070">
    <property type="component" value="Unassembled WGS sequence"/>
</dbReference>
<proteinExistence type="predicted"/>
<dbReference type="Pfam" id="PF16448">
    <property type="entry name" value="LapD_MoxY_N"/>
    <property type="match status" value="1"/>
</dbReference>
<dbReference type="RefSeq" id="WP_017026274.1">
    <property type="nucleotide sequence ID" value="NZ_AJYK02000095.1"/>
</dbReference>
<dbReference type="InterPro" id="IPR029787">
    <property type="entry name" value="Nucleotide_cyclase"/>
</dbReference>
<dbReference type="InterPro" id="IPR001633">
    <property type="entry name" value="EAL_dom"/>
</dbReference>
<dbReference type="eggNOG" id="COG2199">
    <property type="taxonomic scope" value="Bacteria"/>
</dbReference>
<dbReference type="PANTHER" id="PTHR33121:SF79">
    <property type="entry name" value="CYCLIC DI-GMP PHOSPHODIESTERASE PDED-RELATED"/>
    <property type="match status" value="1"/>
</dbReference>
<dbReference type="InterPro" id="IPR003660">
    <property type="entry name" value="HAMP_dom"/>
</dbReference>
<dbReference type="Pfam" id="PF00563">
    <property type="entry name" value="EAL"/>
    <property type="match status" value="1"/>
</dbReference>
<dbReference type="AlphaFoldDB" id="A0A1E5DZF4"/>
<dbReference type="SMART" id="SM00052">
    <property type="entry name" value="EAL"/>
    <property type="match status" value="1"/>
</dbReference>
<evidence type="ECO:0000259" key="4">
    <source>
        <dbReference type="PROSITE" id="PS50887"/>
    </source>
</evidence>
<dbReference type="InterPro" id="IPR050706">
    <property type="entry name" value="Cyclic-di-GMP_PDE-like"/>
</dbReference>
<reference evidence="5 6" key="1">
    <citation type="journal article" date="2012" name="Science">
        <title>Ecological populations of bacteria act as socially cohesive units of antibiotic production and resistance.</title>
        <authorList>
            <person name="Cordero O.X."/>
            <person name="Wildschutte H."/>
            <person name="Kirkup B."/>
            <person name="Proehl S."/>
            <person name="Ngo L."/>
            <person name="Hussain F."/>
            <person name="Le Roux F."/>
            <person name="Mincer T."/>
            <person name="Polz M.F."/>
        </authorList>
    </citation>
    <scope>NUCLEOTIDE SEQUENCE [LARGE SCALE GENOMIC DNA]</scope>
    <source>
        <strain evidence="5 6">1S-45</strain>
    </source>
</reference>
<dbReference type="Gene3D" id="3.30.70.270">
    <property type="match status" value="1"/>
</dbReference>
<evidence type="ECO:0000259" key="2">
    <source>
        <dbReference type="PROSITE" id="PS50883"/>
    </source>
</evidence>
<dbReference type="GO" id="GO:0016020">
    <property type="term" value="C:membrane"/>
    <property type="evidence" value="ECO:0007669"/>
    <property type="project" value="InterPro"/>
</dbReference>
<organism evidence="5 6">
    <name type="scientific">Vibrio rumoiensis 1S-45</name>
    <dbReference type="NCBI Taxonomy" id="1188252"/>
    <lineage>
        <taxon>Bacteria</taxon>
        <taxon>Pseudomonadati</taxon>
        <taxon>Pseudomonadota</taxon>
        <taxon>Gammaproteobacteria</taxon>
        <taxon>Vibrionales</taxon>
        <taxon>Vibrionaceae</taxon>
        <taxon>Vibrio</taxon>
    </lineage>
</organism>
<dbReference type="SUPFAM" id="SSF55073">
    <property type="entry name" value="Nucleotide cyclase"/>
    <property type="match status" value="1"/>
</dbReference>
<evidence type="ECO:0000256" key="1">
    <source>
        <dbReference type="SAM" id="Phobius"/>
    </source>
</evidence>
<feature type="domain" description="GGDEF" evidence="4">
    <location>
        <begin position="264"/>
        <end position="396"/>
    </location>
</feature>
<keyword evidence="6" id="KW-1185">Reference proteome</keyword>
<dbReference type="GO" id="GO:0007165">
    <property type="term" value="P:signal transduction"/>
    <property type="evidence" value="ECO:0007669"/>
    <property type="project" value="InterPro"/>
</dbReference>
<dbReference type="EMBL" id="AJYK02000095">
    <property type="protein sequence ID" value="OEF23304.1"/>
    <property type="molecule type" value="Genomic_DNA"/>
</dbReference>
<dbReference type="InterPro" id="IPR035919">
    <property type="entry name" value="EAL_sf"/>
</dbReference>
<dbReference type="CDD" id="cd01948">
    <property type="entry name" value="EAL"/>
    <property type="match status" value="1"/>
</dbReference>
<dbReference type="eggNOG" id="COG2200">
    <property type="taxonomic scope" value="Bacteria"/>
</dbReference>
<dbReference type="SMART" id="SM00267">
    <property type="entry name" value="GGDEF"/>
    <property type="match status" value="1"/>
</dbReference>
<dbReference type="Pfam" id="PF00990">
    <property type="entry name" value="GGDEF"/>
    <property type="match status" value="1"/>
</dbReference>
<keyword evidence="1" id="KW-1133">Transmembrane helix</keyword>
<evidence type="ECO:0000313" key="5">
    <source>
        <dbReference type="EMBL" id="OEF23304.1"/>
    </source>
</evidence>
<dbReference type="InterPro" id="IPR000160">
    <property type="entry name" value="GGDEF_dom"/>
</dbReference>
<dbReference type="PANTHER" id="PTHR33121">
    <property type="entry name" value="CYCLIC DI-GMP PHOSPHODIESTERASE PDEF"/>
    <property type="match status" value="1"/>
</dbReference>
<dbReference type="SUPFAM" id="SSF158472">
    <property type="entry name" value="HAMP domain-like"/>
    <property type="match status" value="1"/>
</dbReference>
<dbReference type="PROSITE" id="PS50885">
    <property type="entry name" value="HAMP"/>
    <property type="match status" value="1"/>
</dbReference>
<sequence>MTLFKQLLIGFFLLFFILMSSIFITQYKSANDFLESQQTISMHNLSSAVQIAIEPYVATNDIEKMVEITDTLYSQGFHGYIKLQYQDQDEPIVVHQNDPVNRVPSWFKNMVNIEPVVVTQAIPHYDNNPLMITVANNLNNTYLKLWRATYHLLINFFCFLLVSLILLVIMIRHILTPIKRLQLQADKIAQQNFGHSLPIPNISELKALTHSFNHMSAQIEANTRQQAEETEKLRQRIYQDPITGLANLDYLMASTGQSLASSKYSTSLLLLHSDLIQDHLENDEFIEAQRLAQQMAIQLKTLTNDNSIIANISLFEFVLILPTQSHEDMENIALTMLNKAEEIQAEPFNLATLQARVGVVTVSEDDDLQQSLKKARIAVQDNLIHTGDNITFYTNGKHADIQFRSAGEWRLLVKKAVANMEVKLTTQSPINQQRQPIHQEVFAHIEYHGDQFNAGQFINAIQYHSEGLMFDMHILELLFRKLTHSDSTLPVAVNITVNSINSANFSRWLDNKLNSHPHFAEQLIFELPEIAFIRYESNIQRLVGVIQKHGFRFGIDHFGHNFNQIHYLNKFKPSYVKLDHVYTVHIDEQQKADLLSSILRYVTNLNILIIATRIENSAQMETLYQFELQNFQGFLADAVTNESKE</sequence>
<feature type="domain" description="EAL" evidence="2">
    <location>
        <begin position="406"/>
        <end position="645"/>
    </location>
</feature>
<dbReference type="SUPFAM" id="SSF141868">
    <property type="entry name" value="EAL domain-like"/>
    <property type="match status" value="1"/>
</dbReference>
<evidence type="ECO:0000313" key="6">
    <source>
        <dbReference type="Proteomes" id="UP000094070"/>
    </source>
</evidence>
<comment type="caution">
    <text evidence="5">The sequence shown here is derived from an EMBL/GenBank/DDBJ whole genome shotgun (WGS) entry which is preliminary data.</text>
</comment>